<protein>
    <submittedName>
        <fullName evidence="1">Uncharacterized protein</fullName>
    </submittedName>
</protein>
<accession>A0A8S5SUF7</accession>
<proteinExistence type="predicted"/>
<organism evidence="1">
    <name type="scientific">Siphoviridae sp. ctqPo10</name>
    <dbReference type="NCBI Taxonomy" id="2827948"/>
    <lineage>
        <taxon>Viruses</taxon>
        <taxon>Duplodnaviria</taxon>
        <taxon>Heunggongvirae</taxon>
        <taxon>Uroviricota</taxon>
        <taxon>Caudoviricetes</taxon>
    </lineage>
</organism>
<dbReference type="EMBL" id="BK032682">
    <property type="protein sequence ID" value="DAF54657.1"/>
    <property type="molecule type" value="Genomic_DNA"/>
</dbReference>
<sequence length="116" mass="13496">MTKSRFMEKQPSAKVVEKDKVYVYICLNEKEVTEDRREEFIEPVTMYEYDYKEIIEDIGVLDIDDVKTNPEKYLNYEKATVKTDKERIAELEAMNAELSTTVDSILTDVLPTLMGA</sequence>
<evidence type="ECO:0000313" key="1">
    <source>
        <dbReference type="EMBL" id="DAF54657.1"/>
    </source>
</evidence>
<name>A0A8S5SUF7_9CAUD</name>
<reference evidence="1" key="1">
    <citation type="journal article" date="2021" name="Proc. Natl. Acad. Sci. U.S.A.">
        <title>A Catalog of Tens of Thousands of Viruses from Human Metagenomes Reveals Hidden Associations with Chronic Diseases.</title>
        <authorList>
            <person name="Tisza M.J."/>
            <person name="Buck C.B."/>
        </authorList>
    </citation>
    <scope>NUCLEOTIDE SEQUENCE</scope>
    <source>
        <strain evidence="1">CtqPo10</strain>
    </source>
</reference>